<dbReference type="SUPFAM" id="SSF47473">
    <property type="entry name" value="EF-hand"/>
    <property type="match status" value="1"/>
</dbReference>
<organism evidence="5 6">
    <name type="scientific">Macrostomum lignano</name>
    <dbReference type="NCBI Taxonomy" id="282301"/>
    <lineage>
        <taxon>Eukaryota</taxon>
        <taxon>Metazoa</taxon>
        <taxon>Spiralia</taxon>
        <taxon>Lophotrochozoa</taxon>
        <taxon>Platyhelminthes</taxon>
        <taxon>Rhabditophora</taxon>
        <taxon>Macrostomorpha</taxon>
        <taxon>Macrostomida</taxon>
        <taxon>Macrostomidae</taxon>
        <taxon>Macrostomum</taxon>
    </lineage>
</organism>
<reference evidence="5 6" key="1">
    <citation type="submission" date="2017-06" db="EMBL/GenBank/DDBJ databases">
        <title>A platform for efficient transgenesis in Macrostomum lignano, a flatworm model organism for stem cell research.</title>
        <authorList>
            <person name="Berezikov E."/>
        </authorList>
    </citation>
    <scope>NUCLEOTIDE SEQUENCE [LARGE SCALE GENOMIC DNA]</scope>
    <source>
        <strain evidence="5">DV1</strain>
        <tissue evidence="5">Whole organism</tissue>
    </source>
</reference>
<dbReference type="InterPro" id="IPR002048">
    <property type="entry name" value="EF_hand_dom"/>
</dbReference>
<feature type="compositionally biased region" description="Basic residues" evidence="3">
    <location>
        <begin position="292"/>
        <end position="310"/>
    </location>
</feature>
<feature type="domain" description="EF-hand" evidence="4">
    <location>
        <begin position="234"/>
        <end position="269"/>
    </location>
</feature>
<dbReference type="PANTHER" id="PTHR23050">
    <property type="entry name" value="CALCIUM BINDING PROTEIN"/>
    <property type="match status" value="1"/>
</dbReference>
<evidence type="ECO:0000259" key="4">
    <source>
        <dbReference type="PROSITE" id="PS50222"/>
    </source>
</evidence>
<evidence type="ECO:0000256" key="2">
    <source>
        <dbReference type="ARBA" id="ARBA00022837"/>
    </source>
</evidence>
<protein>
    <recommendedName>
        <fullName evidence="4">EF-hand domain-containing protein</fullName>
    </recommendedName>
</protein>
<sequence>GVEGEIQELARLRNTSPSRRSPWSRSSCPLAAVCATQARTLDNWLHKTRIIGGAGVRDGHSEVWRAGERIIKLKLPPQTALSVAALCLPTEIVSSYQPEMAAVSAVPEQYYAALQEAGVSVEEASRHYLVFKMFDKDNSDTMDAGELFACLQVMGQAPKSKEEVEELLKLYDKDASGSMNFVEFSQLMGQVCKPPQAVRDDLMASFQKLDKDNSGYIERDELHDAIFGSGNSALTEKEFDKLMREADANGDGKIDYSEFLSTLMTDITKMIETKKQKVHDKGSGGGDGDKKKGGHGHKQRSHSRGSRGSRSRSSSRGSHRSRHSKSS</sequence>
<keyword evidence="6" id="KW-1185">Reference proteome</keyword>
<dbReference type="STRING" id="282301.A0A267DX51"/>
<comment type="caution">
    <text evidence="5">The sequence shown here is derived from an EMBL/GenBank/DDBJ whole genome shotgun (WGS) entry which is preliminary data.</text>
</comment>
<dbReference type="InterPro" id="IPR011992">
    <property type="entry name" value="EF-hand-dom_pair"/>
</dbReference>
<dbReference type="Proteomes" id="UP000215902">
    <property type="component" value="Unassembled WGS sequence"/>
</dbReference>
<evidence type="ECO:0000313" key="6">
    <source>
        <dbReference type="Proteomes" id="UP000215902"/>
    </source>
</evidence>
<dbReference type="Gene3D" id="1.10.238.10">
    <property type="entry name" value="EF-hand"/>
    <property type="match status" value="1"/>
</dbReference>
<evidence type="ECO:0000313" key="5">
    <source>
        <dbReference type="EMBL" id="PAA53159.1"/>
    </source>
</evidence>
<dbReference type="PROSITE" id="PS50222">
    <property type="entry name" value="EF_HAND_2"/>
    <property type="match status" value="4"/>
</dbReference>
<feature type="domain" description="EF-hand" evidence="4">
    <location>
        <begin position="197"/>
        <end position="232"/>
    </location>
</feature>
<keyword evidence="1" id="KW-0677">Repeat</keyword>
<feature type="compositionally biased region" description="Basic and acidic residues" evidence="3">
    <location>
        <begin position="274"/>
        <end position="291"/>
    </location>
</feature>
<feature type="region of interest" description="Disordered" evidence="3">
    <location>
        <begin position="274"/>
        <end position="327"/>
    </location>
</feature>
<dbReference type="InterPro" id="IPR050145">
    <property type="entry name" value="Centrin_CML-like"/>
</dbReference>
<dbReference type="FunFam" id="1.10.238.10:FF:000001">
    <property type="entry name" value="Calmodulin 1"/>
    <property type="match status" value="1"/>
</dbReference>
<feature type="non-terminal residue" evidence="5">
    <location>
        <position position="1"/>
    </location>
</feature>
<dbReference type="AlphaFoldDB" id="A0A267DX51"/>
<dbReference type="EMBL" id="NIVC01003120">
    <property type="protein sequence ID" value="PAA53159.1"/>
    <property type="molecule type" value="Genomic_DNA"/>
</dbReference>
<gene>
    <name evidence="5" type="ORF">BOX15_Mlig028917g3</name>
</gene>
<dbReference type="InterPro" id="IPR018247">
    <property type="entry name" value="EF_Hand_1_Ca_BS"/>
</dbReference>
<accession>A0A267DX51</accession>
<evidence type="ECO:0000256" key="1">
    <source>
        <dbReference type="ARBA" id="ARBA00022737"/>
    </source>
</evidence>
<name>A0A267DX51_9PLAT</name>
<dbReference type="Pfam" id="PF13499">
    <property type="entry name" value="EF-hand_7"/>
    <property type="match status" value="2"/>
</dbReference>
<keyword evidence="2" id="KW-0106">Calcium</keyword>
<dbReference type="GO" id="GO:0005509">
    <property type="term" value="F:calcium ion binding"/>
    <property type="evidence" value="ECO:0007669"/>
    <property type="project" value="InterPro"/>
</dbReference>
<dbReference type="SMART" id="SM00054">
    <property type="entry name" value="EFh"/>
    <property type="match status" value="4"/>
</dbReference>
<proteinExistence type="predicted"/>
<dbReference type="PROSITE" id="PS00018">
    <property type="entry name" value="EF_HAND_1"/>
    <property type="match status" value="4"/>
</dbReference>
<dbReference type="OrthoDB" id="343296at2759"/>
<feature type="compositionally biased region" description="Basic residues" evidence="3">
    <location>
        <begin position="317"/>
        <end position="327"/>
    </location>
</feature>
<feature type="domain" description="EF-hand" evidence="4">
    <location>
        <begin position="122"/>
        <end position="157"/>
    </location>
</feature>
<feature type="domain" description="EF-hand" evidence="4">
    <location>
        <begin position="159"/>
        <end position="194"/>
    </location>
</feature>
<evidence type="ECO:0000256" key="3">
    <source>
        <dbReference type="SAM" id="MobiDB-lite"/>
    </source>
</evidence>